<dbReference type="PROSITE" id="PS01228">
    <property type="entry name" value="COF_1"/>
    <property type="match status" value="1"/>
</dbReference>
<keyword evidence="2" id="KW-1185">Reference proteome</keyword>
<dbReference type="AlphaFoldDB" id="A0A4S2F7D5"/>
<dbReference type="GO" id="GO:0000287">
    <property type="term" value="F:magnesium ion binding"/>
    <property type="evidence" value="ECO:0007669"/>
    <property type="project" value="TreeGrafter"/>
</dbReference>
<dbReference type="InterPro" id="IPR036412">
    <property type="entry name" value="HAD-like_sf"/>
</dbReference>
<dbReference type="Gene3D" id="3.40.50.1000">
    <property type="entry name" value="HAD superfamily/HAD-like"/>
    <property type="match status" value="1"/>
</dbReference>
<dbReference type="SFLD" id="SFLDS00003">
    <property type="entry name" value="Haloacid_Dehalogenase"/>
    <property type="match status" value="1"/>
</dbReference>
<protein>
    <submittedName>
        <fullName evidence="1">Cof-type HAD-IIB family hydrolase</fullName>
    </submittedName>
</protein>
<dbReference type="OrthoDB" id="3180855at2"/>
<dbReference type="GO" id="GO:0005829">
    <property type="term" value="C:cytosol"/>
    <property type="evidence" value="ECO:0007669"/>
    <property type="project" value="TreeGrafter"/>
</dbReference>
<accession>A0A4S2F7D5</accession>
<comment type="caution">
    <text evidence="1">The sequence shown here is derived from an EMBL/GenBank/DDBJ whole genome shotgun (WGS) entry which is preliminary data.</text>
</comment>
<dbReference type="PANTHER" id="PTHR10000:SF25">
    <property type="entry name" value="PHOSPHATASE YKRA-RELATED"/>
    <property type="match status" value="1"/>
</dbReference>
<dbReference type="Gene3D" id="3.30.1240.10">
    <property type="match status" value="1"/>
</dbReference>
<dbReference type="Proteomes" id="UP000310263">
    <property type="component" value="Unassembled WGS sequence"/>
</dbReference>
<dbReference type="EMBL" id="SRYE01000001">
    <property type="protein sequence ID" value="TGY63314.1"/>
    <property type="molecule type" value="Genomic_DNA"/>
</dbReference>
<dbReference type="InterPro" id="IPR006379">
    <property type="entry name" value="HAD-SF_hydro_IIB"/>
</dbReference>
<dbReference type="NCBIfam" id="TIGR00099">
    <property type="entry name" value="Cof-subfamily"/>
    <property type="match status" value="1"/>
</dbReference>
<dbReference type="PROSITE" id="PS01229">
    <property type="entry name" value="COF_2"/>
    <property type="match status" value="1"/>
</dbReference>
<dbReference type="PANTHER" id="PTHR10000">
    <property type="entry name" value="PHOSPHOSERINE PHOSPHATASE"/>
    <property type="match status" value="1"/>
</dbReference>
<keyword evidence="1" id="KW-0378">Hydrolase</keyword>
<dbReference type="InterPro" id="IPR000150">
    <property type="entry name" value="Cof"/>
</dbReference>
<dbReference type="NCBIfam" id="TIGR01484">
    <property type="entry name" value="HAD-SF-IIB"/>
    <property type="match status" value="1"/>
</dbReference>
<evidence type="ECO:0000313" key="2">
    <source>
        <dbReference type="Proteomes" id="UP000310263"/>
    </source>
</evidence>
<evidence type="ECO:0000313" key="1">
    <source>
        <dbReference type="EMBL" id="TGY63314.1"/>
    </source>
</evidence>
<dbReference type="InterPro" id="IPR023214">
    <property type="entry name" value="HAD_sf"/>
</dbReference>
<gene>
    <name evidence="1" type="ORF">E5334_02095</name>
</gene>
<dbReference type="SFLD" id="SFLDG01140">
    <property type="entry name" value="C2.B:_Phosphomannomutase_and_P"/>
    <property type="match status" value="1"/>
</dbReference>
<sequence>MAQKIAFFDIDGTLLSFRTHSMPHTTQVALQELRNNGVLIYIASGRALFQVPSFLRNGQGDFEGFDGFLCNSGQVCLDERGIFRMTAVDPEAVRLITEEALKGGFDIVYMTADRAFTPRHGPLVTAAEEHANVKFDEDVPEAAYTRPVYQLNAFIAPEDEHLITDVTDKVKLVRWTEDFADVIPADGGKDQGVWAVLDHYGIDRKDAYAFGDGGNDASMLAAVGNGVAMGNADHRAKDVANVITTSVDDAGIYRACVHLGLIDDVLHMCEEDRCIMVIKDGKNK</sequence>
<reference evidence="1 2" key="1">
    <citation type="submission" date="2019-04" db="EMBL/GenBank/DDBJ databases">
        <title>Microbes associate with the intestines of laboratory mice.</title>
        <authorList>
            <person name="Navarre W."/>
            <person name="Wong E."/>
            <person name="Huang K."/>
            <person name="Tropini C."/>
            <person name="Ng K."/>
            <person name="Yu B."/>
        </authorList>
    </citation>
    <scope>NUCLEOTIDE SEQUENCE [LARGE SCALE GENOMIC DNA]</scope>
    <source>
        <strain evidence="1 2">NM07_P-09</strain>
    </source>
</reference>
<organism evidence="1 2">
    <name type="scientific">Muricaecibacterium torontonense</name>
    <dbReference type="NCBI Taxonomy" id="3032871"/>
    <lineage>
        <taxon>Bacteria</taxon>
        <taxon>Bacillati</taxon>
        <taxon>Actinomycetota</taxon>
        <taxon>Coriobacteriia</taxon>
        <taxon>Coriobacteriales</taxon>
        <taxon>Atopobiaceae</taxon>
        <taxon>Muricaecibacterium</taxon>
    </lineage>
</organism>
<dbReference type="SUPFAM" id="SSF56784">
    <property type="entry name" value="HAD-like"/>
    <property type="match status" value="1"/>
</dbReference>
<dbReference type="Pfam" id="PF08282">
    <property type="entry name" value="Hydrolase_3"/>
    <property type="match status" value="1"/>
</dbReference>
<name>A0A4S2F7D5_9ACTN</name>
<proteinExistence type="predicted"/>
<dbReference type="RefSeq" id="WP_136011941.1">
    <property type="nucleotide sequence ID" value="NZ_SRYE01000001.1"/>
</dbReference>
<dbReference type="GO" id="GO:0016791">
    <property type="term" value="F:phosphatase activity"/>
    <property type="evidence" value="ECO:0007669"/>
    <property type="project" value="TreeGrafter"/>
</dbReference>